<reference evidence="1" key="1">
    <citation type="submission" date="2020-05" db="EMBL/GenBank/DDBJ databases">
        <authorList>
            <person name="Chiriac C."/>
            <person name="Salcher M."/>
            <person name="Ghai R."/>
            <person name="Kavagutti S V."/>
        </authorList>
    </citation>
    <scope>NUCLEOTIDE SEQUENCE</scope>
</reference>
<dbReference type="AlphaFoldDB" id="A0A6J7JEY0"/>
<dbReference type="EMBL" id="CAFBNF010000080">
    <property type="protein sequence ID" value="CAB4941509.1"/>
    <property type="molecule type" value="Genomic_DNA"/>
</dbReference>
<accession>A0A6J7JEY0</accession>
<dbReference type="PANTHER" id="PTHR18901:SF38">
    <property type="entry name" value="PSEUDOURIDINE-5'-PHOSPHATASE"/>
    <property type="match status" value="1"/>
</dbReference>
<sequence>MIPLDRSAAAAVLVDMDGTLVDTEALWLLAEVDTMATLGGVWTRADQELCLGGPLERVVTHMLDISHTDMPADDVGALLLSTVEAHLRAGDISFTEGTRELLDSLVEAGIPLALVSASTRALVNVVLDRLGADHFVTTVAGDEVTRSKPHPDPYLIAAARLGVDPEWCAVLEDSPTGVAAGLASGGVVVAIPHLVTIEPAPRLIVVESLADVTAAHLHEWVRDANLTR</sequence>
<proteinExistence type="predicted"/>
<name>A0A6J7JEY0_9ZZZZ</name>
<dbReference type="Gene3D" id="3.40.50.1000">
    <property type="entry name" value="HAD superfamily/HAD-like"/>
    <property type="match status" value="1"/>
</dbReference>
<dbReference type="SFLD" id="SFLDS00003">
    <property type="entry name" value="Haloacid_Dehalogenase"/>
    <property type="match status" value="1"/>
</dbReference>
<gene>
    <name evidence="1" type="ORF">UFOPK3773_00886</name>
</gene>
<evidence type="ECO:0000313" key="1">
    <source>
        <dbReference type="EMBL" id="CAB4941509.1"/>
    </source>
</evidence>
<dbReference type="NCBIfam" id="TIGR01549">
    <property type="entry name" value="HAD-SF-IA-v1"/>
    <property type="match status" value="1"/>
</dbReference>
<organism evidence="1">
    <name type="scientific">freshwater metagenome</name>
    <dbReference type="NCBI Taxonomy" id="449393"/>
    <lineage>
        <taxon>unclassified sequences</taxon>
        <taxon>metagenomes</taxon>
        <taxon>ecological metagenomes</taxon>
    </lineage>
</organism>
<protein>
    <submittedName>
        <fullName evidence="1">Unannotated protein</fullName>
    </submittedName>
</protein>
<dbReference type="InterPro" id="IPR023198">
    <property type="entry name" value="PGP-like_dom2"/>
</dbReference>
<dbReference type="InterPro" id="IPR041492">
    <property type="entry name" value="HAD_2"/>
</dbReference>
<dbReference type="InterPro" id="IPR006439">
    <property type="entry name" value="HAD-SF_hydro_IA"/>
</dbReference>
<dbReference type="Gene3D" id="1.10.150.240">
    <property type="entry name" value="Putative phosphatase, domain 2"/>
    <property type="match status" value="1"/>
</dbReference>
<dbReference type="SUPFAM" id="SSF56784">
    <property type="entry name" value="HAD-like"/>
    <property type="match status" value="1"/>
</dbReference>
<dbReference type="CDD" id="cd07505">
    <property type="entry name" value="HAD_BPGM-like"/>
    <property type="match status" value="1"/>
</dbReference>
<dbReference type="InterPro" id="IPR036412">
    <property type="entry name" value="HAD-like_sf"/>
</dbReference>
<dbReference type="PANTHER" id="PTHR18901">
    <property type="entry name" value="2-DEOXYGLUCOSE-6-PHOSPHATE PHOSPHATASE 2"/>
    <property type="match status" value="1"/>
</dbReference>
<dbReference type="SFLD" id="SFLDG01129">
    <property type="entry name" value="C1.5:_HAD__Beta-PGM__Phosphata"/>
    <property type="match status" value="1"/>
</dbReference>
<dbReference type="Pfam" id="PF13419">
    <property type="entry name" value="HAD_2"/>
    <property type="match status" value="1"/>
</dbReference>
<dbReference type="InterPro" id="IPR023214">
    <property type="entry name" value="HAD_sf"/>
</dbReference>
<dbReference type="NCBIfam" id="TIGR01509">
    <property type="entry name" value="HAD-SF-IA-v3"/>
    <property type="match status" value="1"/>
</dbReference>